<feature type="region of interest" description="Disordered" evidence="1">
    <location>
        <begin position="272"/>
        <end position="366"/>
    </location>
</feature>
<feature type="compositionally biased region" description="Basic residues" evidence="1">
    <location>
        <begin position="287"/>
        <end position="296"/>
    </location>
</feature>
<dbReference type="PANTHER" id="PTHR30163">
    <property type="entry name" value="MEMBRANE-BOUND LYTIC MUREIN TRANSGLYCOSYLASE B"/>
    <property type="match status" value="1"/>
</dbReference>
<dbReference type="CDD" id="cd13399">
    <property type="entry name" value="Slt35-like"/>
    <property type="match status" value="1"/>
</dbReference>
<feature type="compositionally biased region" description="Pro residues" evidence="1">
    <location>
        <begin position="341"/>
        <end position="355"/>
    </location>
</feature>
<evidence type="ECO:0000313" key="5">
    <source>
        <dbReference type="Proteomes" id="UP001556631"/>
    </source>
</evidence>
<comment type="caution">
    <text evidence="4">The sequence shown here is derived from an EMBL/GenBank/DDBJ whole genome shotgun (WGS) entry which is preliminary data.</text>
</comment>
<organism evidence="4 5">
    <name type="scientific">Nocardioides eburneus</name>
    <dbReference type="NCBI Taxonomy" id="3231482"/>
    <lineage>
        <taxon>Bacteria</taxon>
        <taxon>Bacillati</taxon>
        <taxon>Actinomycetota</taxon>
        <taxon>Actinomycetes</taxon>
        <taxon>Propionibacteriales</taxon>
        <taxon>Nocardioidaceae</taxon>
        <taxon>Nocardioides</taxon>
    </lineage>
</organism>
<evidence type="ECO:0000313" key="4">
    <source>
        <dbReference type="EMBL" id="MEX0426223.1"/>
    </source>
</evidence>
<keyword evidence="2" id="KW-0732">Signal</keyword>
<dbReference type="RefSeq" id="WP_367990880.1">
    <property type="nucleotide sequence ID" value="NZ_JBFPJR010000002.1"/>
</dbReference>
<dbReference type="Gene3D" id="1.10.530.10">
    <property type="match status" value="1"/>
</dbReference>
<feature type="domain" description="Transglycosylase SLT" evidence="3">
    <location>
        <begin position="93"/>
        <end position="219"/>
    </location>
</feature>
<dbReference type="InterPro" id="IPR023346">
    <property type="entry name" value="Lysozyme-like_dom_sf"/>
</dbReference>
<keyword evidence="5" id="KW-1185">Reference proteome</keyword>
<gene>
    <name evidence="4" type="ORF">AB3X52_01235</name>
</gene>
<dbReference type="PANTHER" id="PTHR30163:SF8">
    <property type="entry name" value="LYTIC MUREIN TRANSGLYCOSYLASE"/>
    <property type="match status" value="1"/>
</dbReference>
<dbReference type="SUPFAM" id="SSF53955">
    <property type="entry name" value="Lysozyme-like"/>
    <property type="match status" value="1"/>
</dbReference>
<proteinExistence type="predicted"/>
<dbReference type="EMBL" id="JBFPJR010000002">
    <property type="protein sequence ID" value="MEX0426223.1"/>
    <property type="molecule type" value="Genomic_DNA"/>
</dbReference>
<feature type="signal peptide" evidence="2">
    <location>
        <begin position="1"/>
        <end position="29"/>
    </location>
</feature>
<feature type="chain" id="PRO_5046750669" evidence="2">
    <location>
        <begin position="30"/>
        <end position="427"/>
    </location>
</feature>
<protein>
    <submittedName>
        <fullName evidence="4">Lytic transglycosylase domain-containing protein</fullName>
    </submittedName>
</protein>
<reference evidence="4 5" key="1">
    <citation type="submission" date="2024-07" db="EMBL/GenBank/DDBJ databases">
        <authorList>
            <person name="Lee S."/>
            <person name="Kang M."/>
        </authorList>
    </citation>
    <scope>NUCLEOTIDE SEQUENCE [LARGE SCALE GENOMIC DNA]</scope>
    <source>
        <strain evidence="4 5">DS6</strain>
    </source>
</reference>
<accession>A0ABV3STQ5</accession>
<dbReference type="InterPro" id="IPR031304">
    <property type="entry name" value="SLT_2"/>
</dbReference>
<sequence>MSASRSGRVRKATALVPLAVLSAAWTVNVTGLTQTSAVASVSTPSASLPDGTALPSAPITAPASVSAPTSSTGGLTQKKASTIVSTATSSGIPAAALAAYQRAATVIDDADKSCHLDWPLIAAIGRVESNHGRADGNRLTTAGISTPGIFGPALNGKGTSLIKDTDGGSFDGDTAYDRAVGPMQFIPSTWSMVGVDADGDGKRNPQDINDAALATAVYLCSGDEDLATAAGQRAAVFRYNHSQSYVATVLGVAKAYAAGDYTSVPDNTVTTDWTFTPSTPPAAASHGAKHGSKGIKGHQGGSTGSASGPSSTSTTAPSTSGSGSKQSGSKSSGSGDKGTTTPPPATSTPSLPPVGLPSTGVPPVDNTISKAQATTQCLGEVVPQSFQSLLGGVLGGSLEQIVSALNLLPGGKGVASDLTTCVNKLVN</sequence>
<dbReference type="Proteomes" id="UP001556631">
    <property type="component" value="Unassembled WGS sequence"/>
</dbReference>
<evidence type="ECO:0000259" key="3">
    <source>
        <dbReference type="Pfam" id="PF13406"/>
    </source>
</evidence>
<evidence type="ECO:0000256" key="2">
    <source>
        <dbReference type="SAM" id="SignalP"/>
    </source>
</evidence>
<dbReference type="Pfam" id="PF13406">
    <property type="entry name" value="SLT_2"/>
    <property type="match status" value="1"/>
</dbReference>
<feature type="compositionally biased region" description="Low complexity" evidence="1">
    <location>
        <begin position="304"/>
        <end position="340"/>
    </location>
</feature>
<name>A0ABV3STQ5_9ACTN</name>
<evidence type="ECO:0000256" key="1">
    <source>
        <dbReference type="SAM" id="MobiDB-lite"/>
    </source>
</evidence>
<dbReference type="InterPro" id="IPR043426">
    <property type="entry name" value="MltB-like"/>
</dbReference>